<feature type="region of interest" description="Disordered" evidence="3">
    <location>
        <begin position="61"/>
        <end position="95"/>
    </location>
</feature>
<evidence type="ECO:0000313" key="6">
    <source>
        <dbReference type="EMBL" id="ORY66592.1"/>
    </source>
</evidence>
<gene>
    <name evidence="6" type="ORF">BCR38DRAFT_430768</name>
</gene>
<dbReference type="Proteomes" id="UP000193689">
    <property type="component" value="Unassembled WGS sequence"/>
</dbReference>
<proteinExistence type="inferred from homology"/>
<keyword evidence="4" id="KW-1133">Transmembrane helix</keyword>
<protein>
    <submittedName>
        <fullName evidence="6">Major facilitator superfamily domain-containing protein</fullName>
    </submittedName>
</protein>
<dbReference type="GeneID" id="63776273"/>
<feature type="transmembrane region" description="Helical" evidence="4">
    <location>
        <begin position="395"/>
        <end position="419"/>
    </location>
</feature>
<feature type="transmembrane region" description="Helical" evidence="4">
    <location>
        <begin position="260"/>
        <end position="281"/>
    </location>
</feature>
<dbReference type="OrthoDB" id="6509908at2759"/>
<evidence type="ECO:0000259" key="5">
    <source>
        <dbReference type="PROSITE" id="PS50850"/>
    </source>
</evidence>
<evidence type="ECO:0000313" key="7">
    <source>
        <dbReference type="Proteomes" id="UP000193689"/>
    </source>
</evidence>
<evidence type="ECO:0000256" key="2">
    <source>
        <dbReference type="ARBA" id="ARBA00006727"/>
    </source>
</evidence>
<feature type="transmembrane region" description="Helical" evidence="4">
    <location>
        <begin position="302"/>
        <end position="324"/>
    </location>
</feature>
<comment type="caution">
    <text evidence="6">The sequence shown here is derived from an EMBL/GenBank/DDBJ whole genome shotgun (WGS) entry which is preliminary data.</text>
</comment>
<dbReference type="InterPro" id="IPR050327">
    <property type="entry name" value="Proton-linked_MCT"/>
</dbReference>
<keyword evidence="7" id="KW-1185">Reference proteome</keyword>
<sequence>MDPYLRILGAAIMGALDPGFALLLIIFSPGELDKLNRADCLHSQVRRPSTVNIMSTMDIKHHPAPETSSMGTKESVITGSTAGQSPQSPPEASPPPDGGFNAWLQVFSSWCVIFCTFGLVNTFGVYQTYYEDALPDSSSSDISWIGSMQGCILLCGGMISGPLYDAGYFVELIWGGLFLIVFGQFMTSLCTTYWQVVLAQGLCIGVGCGIVFLPSTAIISQYFSNRRSLATGISSSGSPLAGVILPIVFNQLLQKVGFAWATRCIAFILLAVAITPLVFLRTRLPPSKHHRALVDTSAFKEATFLTFAIGGFFAFVGLYIPFFYIELFTLEHGLASRTFSPYMVTFMNAGSIIGRVVPPYIADHTGAPALVMATMSFLSAVLAFIWLGIRNSSGMVVFAVLYGMISGGVVSLQPAGVFSFTSDMSRVGTRLGMTCFVSGIAVLIGSPIAGVILGDGREARWNGLIGFTADCLLIASGLILATGYVALSRKRRMMRECELASSTEMED</sequence>
<dbReference type="AlphaFoldDB" id="A0A1Y2E504"/>
<dbReference type="Pfam" id="PF07690">
    <property type="entry name" value="MFS_1"/>
    <property type="match status" value="1"/>
</dbReference>
<dbReference type="InterPro" id="IPR020846">
    <property type="entry name" value="MFS_dom"/>
</dbReference>
<feature type="transmembrane region" description="Helical" evidence="4">
    <location>
        <begin position="464"/>
        <end position="487"/>
    </location>
</feature>
<dbReference type="EMBL" id="MCFJ01000005">
    <property type="protein sequence ID" value="ORY66592.1"/>
    <property type="molecule type" value="Genomic_DNA"/>
</dbReference>
<feature type="transmembrane region" description="Helical" evidence="4">
    <location>
        <begin position="6"/>
        <end position="27"/>
    </location>
</feature>
<dbReference type="GO" id="GO:0022857">
    <property type="term" value="F:transmembrane transporter activity"/>
    <property type="evidence" value="ECO:0007669"/>
    <property type="project" value="InterPro"/>
</dbReference>
<evidence type="ECO:0000256" key="3">
    <source>
        <dbReference type="SAM" id="MobiDB-lite"/>
    </source>
</evidence>
<dbReference type="SUPFAM" id="SSF103473">
    <property type="entry name" value="MFS general substrate transporter"/>
    <property type="match status" value="1"/>
</dbReference>
<feature type="compositionally biased region" description="Polar residues" evidence="3">
    <location>
        <begin position="66"/>
        <end position="83"/>
    </location>
</feature>
<dbReference type="InterPro" id="IPR011701">
    <property type="entry name" value="MFS"/>
</dbReference>
<dbReference type="PANTHER" id="PTHR11360">
    <property type="entry name" value="MONOCARBOXYLATE TRANSPORTER"/>
    <property type="match status" value="1"/>
</dbReference>
<evidence type="ECO:0000256" key="4">
    <source>
        <dbReference type="SAM" id="Phobius"/>
    </source>
</evidence>
<name>A0A1Y2E504_9PEZI</name>
<dbReference type="InParanoid" id="A0A1Y2E504"/>
<reference evidence="6 7" key="1">
    <citation type="submission" date="2016-07" db="EMBL/GenBank/DDBJ databases">
        <title>Pervasive Adenine N6-methylation of Active Genes in Fungi.</title>
        <authorList>
            <consortium name="DOE Joint Genome Institute"/>
            <person name="Mondo S.J."/>
            <person name="Dannebaum R.O."/>
            <person name="Kuo R.C."/>
            <person name="Labutti K."/>
            <person name="Haridas S."/>
            <person name="Kuo A."/>
            <person name="Salamov A."/>
            <person name="Ahrendt S.R."/>
            <person name="Lipzen A."/>
            <person name="Sullivan W."/>
            <person name="Andreopoulos W.B."/>
            <person name="Clum A."/>
            <person name="Lindquist E."/>
            <person name="Daum C."/>
            <person name="Ramamoorthy G.K."/>
            <person name="Gryganskyi A."/>
            <person name="Culley D."/>
            <person name="Magnuson J.K."/>
            <person name="James T.Y."/>
            <person name="O'Malley M.A."/>
            <person name="Stajich J.E."/>
            <person name="Spatafora J.W."/>
            <person name="Visel A."/>
            <person name="Grigoriev I.V."/>
        </authorList>
    </citation>
    <scope>NUCLEOTIDE SEQUENCE [LARGE SCALE GENOMIC DNA]</scope>
    <source>
        <strain evidence="6 7">CBS 129021</strain>
    </source>
</reference>
<feature type="transmembrane region" description="Helical" evidence="4">
    <location>
        <begin position="193"/>
        <end position="217"/>
    </location>
</feature>
<feature type="transmembrane region" description="Helical" evidence="4">
    <location>
        <begin position="369"/>
        <end position="389"/>
    </location>
</feature>
<feature type="transmembrane region" description="Helical" evidence="4">
    <location>
        <begin position="229"/>
        <end position="248"/>
    </location>
</feature>
<comment type="subcellular location">
    <subcellularLocation>
        <location evidence="1">Membrane</location>
        <topology evidence="1">Multi-pass membrane protein</topology>
    </subcellularLocation>
</comment>
<dbReference type="GO" id="GO:0016020">
    <property type="term" value="C:membrane"/>
    <property type="evidence" value="ECO:0007669"/>
    <property type="project" value="UniProtKB-SubCell"/>
</dbReference>
<feature type="transmembrane region" description="Helical" evidence="4">
    <location>
        <begin position="339"/>
        <end position="357"/>
    </location>
</feature>
<feature type="domain" description="Major facilitator superfamily (MFS) profile" evidence="5">
    <location>
        <begin position="303"/>
        <end position="507"/>
    </location>
</feature>
<comment type="similarity">
    <text evidence="2">Belongs to the major facilitator superfamily. Monocarboxylate porter (TC 2.A.1.13) family.</text>
</comment>
<keyword evidence="4" id="KW-0472">Membrane</keyword>
<feature type="transmembrane region" description="Helical" evidence="4">
    <location>
        <begin position="431"/>
        <end position="452"/>
    </location>
</feature>
<dbReference type="RefSeq" id="XP_040717556.1">
    <property type="nucleotide sequence ID" value="XM_040860061.1"/>
</dbReference>
<dbReference type="PROSITE" id="PS50850">
    <property type="entry name" value="MFS"/>
    <property type="match status" value="1"/>
</dbReference>
<evidence type="ECO:0000256" key="1">
    <source>
        <dbReference type="ARBA" id="ARBA00004141"/>
    </source>
</evidence>
<organism evidence="6 7">
    <name type="scientific">Pseudomassariella vexata</name>
    <dbReference type="NCBI Taxonomy" id="1141098"/>
    <lineage>
        <taxon>Eukaryota</taxon>
        <taxon>Fungi</taxon>
        <taxon>Dikarya</taxon>
        <taxon>Ascomycota</taxon>
        <taxon>Pezizomycotina</taxon>
        <taxon>Sordariomycetes</taxon>
        <taxon>Xylariomycetidae</taxon>
        <taxon>Amphisphaeriales</taxon>
        <taxon>Pseudomassariaceae</taxon>
        <taxon>Pseudomassariella</taxon>
    </lineage>
</organism>
<accession>A0A1Y2E504</accession>
<dbReference type="PANTHER" id="PTHR11360:SF234">
    <property type="entry name" value="MFS-TYPE TRANSPORTER DBAD-RELATED"/>
    <property type="match status" value="1"/>
</dbReference>
<feature type="transmembrane region" description="Helical" evidence="4">
    <location>
        <begin position="110"/>
        <end position="130"/>
    </location>
</feature>
<keyword evidence="4" id="KW-0812">Transmembrane</keyword>
<dbReference type="InterPro" id="IPR036259">
    <property type="entry name" value="MFS_trans_sf"/>
</dbReference>
<feature type="transmembrane region" description="Helical" evidence="4">
    <location>
        <begin position="168"/>
        <end position="187"/>
    </location>
</feature>
<dbReference type="Gene3D" id="1.20.1250.20">
    <property type="entry name" value="MFS general substrate transporter like domains"/>
    <property type="match status" value="2"/>
</dbReference>